<protein>
    <submittedName>
        <fullName evidence="2">Uncharacterized protein</fullName>
    </submittedName>
</protein>
<organism evidence="2 3">
    <name type="scientific">Blastopirellula marina DSM 3645</name>
    <dbReference type="NCBI Taxonomy" id="314230"/>
    <lineage>
        <taxon>Bacteria</taxon>
        <taxon>Pseudomonadati</taxon>
        <taxon>Planctomycetota</taxon>
        <taxon>Planctomycetia</taxon>
        <taxon>Pirellulales</taxon>
        <taxon>Pirellulaceae</taxon>
        <taxon>Blastopirellula</taxon>
    </lineage>
</organism>
<reference evidence="2 3" key="1">
    <citation type="submission" date="2006-02" db="EMBL/GenBank/DDBJ databases">
        <authorList>
            <person name="Amann R."/>
            <person name="Ferriera S."/>
            <person name="Johnson J."/>
            <person name="Kravitz S."/>
            <person name="Halpern A."/>
            <person name="Remington K."/>
            <person name="Beeson K."/>
            <person name="Tran B."/>
            <person name="Rogers Y.-H."/>
            <person name="Friedman R."/>
            <person name="Venter J.C."/>
        </authorList>
    </citation>
    <scope>NUCLEOTIDE SEQUENCE [LARGE SCALE GENOMIC DNA]</scope>
    <source>
        <strain evidence="2 3">DSM 3645</strain>
    </source>
</reference>
<name>A4A247_9BACT</name>
<accession>A4A247</accession>
<comment type="caution">
    <text evidence="2">The sequence shown here is derived from an EMBL/GenBank/DDBJ whole genome shotgun (WGS) entry which is preliminary data.</text>
</comment>
<feature type="compositionally biased region" description="Low complexity" evidence="1">
    <location>
        <begin position="188"/>
        <end position="214"/>
    </location>
</feature>
<dbReference type="AlphaFoldDB" id="A4A247"/>
<dbReference type="EMBL" id="AANZ01000041">
    <property type="protein sequence ID" value="EAQ77150.1"/>
    <property type="molecule type" value="Genomic_DNA"/>
</dbReference>
<feature type="region of interest" description="Disordered" evidence="1">
    <location>
        <begin position="178"/>
        <end position="226"/>
    </location>
</feature>
<evidence type="ECO:0000256" key="1">
    <source>
        <dbReference type="SAM" id="MobiDB-lite"/>
    </source>
</evidence>
<dbReference type="HOGENOM" id="CLU_1222820_0_0_0"/>
<proteinExistence type="predicted"/>
<sequence>MSATPALEAGGNDAKLFLEVPFTSQVMVTRGNGFSHHVKARGRHRALELKEIGLERDDSEHLTLSIQHQRQESCCDSKLYVYTCKLLFFPGDIQYVSVTENKMKEVEAETGGAVEPAFTESATPISLGIDTPPTKLNSINIEISGISASLFSINGVGQGPLSLSNSTINRPGIQLQKIEESDSDPAGPEVTTPEVTTPEVTTPEVTTPEVTTPEGSTPEGSTPEGN</sequence>
<gene>
    <name evidence="2" type="ORF">DSM3645_15140</name>
</gene>
<evidence type="ECO:0000313" key="3">
    <source>
        <dbReference type="Proteomes" id="UP000004358"/>
    </source>
</evidence>
<evidence type="ECO:0000313" key="2">
    <source>
        <dbReference type="EMBL" id="EAQ77150.1"/>
    </source>
</evidence>
<dbReference type="Proteomes" id="UP000004358">
    <property type="component" value="Unassembled WGS sequence"/>
</dbReference>